<dbReference type="InterPro" id="IPR037522">
    <property type="entry name" value="HD_GYP_dom"/>
</dbReference>
<dbReference type="Pfam" id="PF13185">
    <property type="entry name" value="GAF_2"/>
    <property type="match status" value="1"/>
</dbReference>
<name>A0A1J5SC33_9ZZZZ</name>
<dbReference type="Gene3D" id="3.30.450.20">
    <property type="entry name" value="PAS domain"/>
    <property type="match status" value="1"/>
</dbReference>
<dbReference type="Pfam" id="PF08448">
    <property type="entry name" value="PAS_4"/>
    <property type="match status" value="1"/>
</dbReference>
<dbReference type="AlphaFoldDB" id="A0A1J5SC33"/>
<dbReference type="SUPFAM" id="SSF109604">
    <property type="entry name" value="HD-domain/PDEase-like"/>
    <property type="match status" value="1"/>
</dbReference>
<sequence length="545" mass="60754">MSDPVTQLRSELAAAQHAIAELRELIASRSDGLHIGESGTDDLESMRKQIAQAHHEWIAALDAVDDPIFLHDKEFRILRANRAYQRHAGLPFVEFIGRPYYEIFPRMDGPLPGCQHVLEEKIDQDNEDEIAVDGTFYRSRAFPVHNGQGEYLFSVHSLEDTTERKEHELAMQRANRALRTISAGNQALIHATEEGQLLQDMCDVAVQVGGYRMAWIGYARDDDDKTIEQMAQAGFVEGGLNLSPLTWSREGRQFCPAGDAIISGEPKVVQDILSEPETNSWHENARRNGYASCIALPLMDGKQAFGALVLFDRKVNVFDADEVGVLEEMSGDLAFGILTLRVKLAHREHAQRLQDNMLQTVEAIASIVEMRDPYTSGHQARVAELAKEIAGRMGLPEDQVQAIHLAGLVHDLGKIRIPAEILSKPGKLDEIEYSLIKMHPKAGYDILKGIDFSWPIAQMVLQHHERMDGSGYPQGLKGDEILPGARILIVADVVEAMSSHRPYRPGLGVEAALEEITKSRGVRYDPQVVDACVALFRERGHVFRN</sequence>
<dbReference type="EMBL" id="MLJW01000082">
    <property type="protein sequence ID" value="OIR01608.1"/>
    <property type="molecule type" value="Genomic_DNA"/>
</dbReference>
<gene>
    <name evidence="3" type="primary">rpfG_47</name>
    <name evidence="3" type="ORF">GALL_163190</name>
</gene>
<dbReference type="CDD" id="cd00130">
    <property type="entry name" value="PAS"/>
    <property type="match status" value="1"/>
</dbReference>
<dbReference type="PROSITE" id="PS51832">
    <property type="entry name" value="HD_GYP"/>
    <property type="match status" value="1"/>
</dbReference>
<dbReference type="PANTHER" id="PTHR43155:SF2">
    <property type="entry name" value="CYCLIC DI-GMP PHOSPHODIESTERASE PA4108"/>
    <property type="match status" value="1"/>
</dbReference>
<dbReference type="SUPFAM" id="SSF55781">
    <property type="entry name" value="GAF domain-like"/>
    <property type="match status" value="1"/>
</dbReference>
<evidence type="ECO:0000259" key="2">
    <source>
        <dbReference type="PROSITE" id="PS51832"/>
    </source>
</evidence>
<dbReference type="EC" id="3.1.4.52" evidence="3"/>
<protein>
    <submittedName>
        <fullName evidence="3">Cyclic di-GMP phosphodiesterase response regulator RpfG</fullName>
        <ecNumber evidence="3">3.1.4.52</ecNumber>
    </submittedName>
</protein>
<dbReference type="PROSITE" id="PS50112">
    <property type="entry name" value="PAS"/>
    <property type="match status" value="1"/>
</dbReference>
<dbReference type="Pfam" id="PF13487">
    <property type="entry name" value="HD_5"/>
    <property type="match status" value="1"/>
</dbReference>
<reference evidence="3" key="1">
    <citation type="submission" date="2016-10" db="EMBL/GenBank/DDBJ databases">
        <title>Sequence of Gallionella enrichment culture.</title>
        <authorList>
            <person name="Poehlein A."/>
            <person name="Muehling M."/>
            <person name="Daniel R."/>
        </authorList>
    </citation>
    <scope>NUCLEOTIDE SEQUENCE</scope>
</reference>
<evidence type="ECO:0000313" key="3">
    <source>
        <dbReference type="EMBL" id="OIR01608.1"/>
    </source>
</evidence>
<dbReference type="InterPro" id="IPR000014">
    <property type="entry name" value="PAS"/>
</dbReference>
<dbReference type="SMART" id="SM00091">
    <property type="entry name" value="PAS"/>
    <property type="match status" value="1"/>
</dbReference>
<dbReference type="InterPro" id="IPR035965">
    <property type="entry name" value="PAS-like_dom_sf"/>
</dbReference>
<dbReference type="Gene3D" id="3.30.450.40">
    <property type="match status" value="1"/>
</dbReference>
<evidence type="ECO:0000259" key="1">
    <source>
        <dbReference type="PROSITE" id="PS50112"/>
    </source>
</evidence>
<dbReference type="CDD" id="cd00077">
    <property type="entry name" value="HDc"/>
    <property type="match status" value="1"/>
</dbReference>
<dbReference type="SMART" id="SM00471">
    <property type="entry name" value="HDc"/>
    <property type="match status" value="1"/>
</dbReference>
<dbReference type="InterPro" id="IPR003607">
    <property type="entry name" value="HD/PDEase_dom"/>
</dbReference>
<proteinExistence type="predicted"/>
<dbReference type="SUPFAM" id="SSF55785">
    <property type="entry name" value="PYP-like sensor domain (PAS domain)"/>
    <property type="match status" value="1"/>
</dbReference>
<dbReference type="InterPro" id="IPR003018">
    <property type="entry name" value="GAF"/>
</dbReference>
<dbReference type="Gene3D" id="1.10.3210.10">
    <property type="entry name" value="Hypothetical protein af1432"/>
    <property type="match status" value="1"/>
</dbReference>
<dbReference type="InterPro" id="IPR013656">
    <property type="entry name" value="PAS_4"/>
</dbReference>
<dbReference type="InterPro" id="IPR029016">
    <property type="entry name" value="GAF-like_dom_sf"/>
</dbReference>
<dbReference type="GO" id="GO:0071111">
    <property type="term" value="F:cyclic-guanylate-specific phosphodiesterase activity"/>
    <property type="evidence" value="ECO:0007669"/>
    <property type="project" value="UniProtKB-EC"/>
</dbReference>
<feature type="domain" description="PAS" evidence="1">
    <location>
        <begin position="53"/>
        <end position="104"/>
    </location>
</feature>
<dbReference type="PANTHER" id="PTHR43155">
    <property type="entry name" value="CYCLIC DI-GMP PHOSPHODIESTERASE PA4108-RELATED"/>
    <property type="match status" value="1"/>
</dbReference>
<feature type="domain" description="HD-GYP" evidence="2">
    <location>
        <begin position="353"/>
        <end position="545"/>
    </location>
</feature>
<comment type="caution">
    <text evidence="3">The sequence shown here is derived from an EMBL/GenBank/DDBJ whole genome shotgun (WGS) entry which is preliminary data.</text>
</comment>
<keyword evidence="3" id="KW-0378">Hydrolase</keyword>
<organism evidence="3">
    <name type="scientific">mine drainage metagenome</name>
    <dbReference type="NCBI Taxonomy" id="410659"/>
    <lineage>
        <taxon>unclassified sequences</taxon>
        <taxon>metagenomes</taxon>
        <taxon>ecological metagenomes</taxon>
    </lineage>
</organism>
<accession>A0A1J5SC33</accession>